<evidence type="ECO:0000313" key="3">
    <source>
        <dbReference type="Proteomes" id="UP000886520"/>
    </source>
</evidence>
<keyword evidence="1" id="KW-0732">Signal</keyword>
<dbReference type="EMBL" id="JABFUD020000024">
    <property type="protein sequence ID" value="KAI5059954.1"/>
    <property type="molecule type" value="Genomic_DNA"/>
</dbReference>
<keyword evidence="3" id="KW-1185">Reference proteome</keyword>
<sequence length="81" mass="8940">MVASLLLVLQTHVAAQAQAQAGGQYCATVGPNLSDVCKDFLHRLLQSHQGLRPPIQHLLRRSAQLWSPPLGDLKRLGFCWI</sequence>
<dbReference type="AlphaFoldDB" id="A0A9D4U3Z1"/>
<organism evidence="2 3">
    <name type="scientific">Adiantum capillus-veneris</name>
    <name type="common">Maidenhair fern</name>
    <dbReference type="NCBI Taxonomy" id="13818"/>
    <lineage>
        <taxon>Eukaryota</taxon>
        <taxon>Viridiplantae</taxon>
        <taxon>Streptophyta</taxon>
        <taxon>Embryophyta</taxon>
        <taxon>Tracheophyta</taxon>
        <taxon>Polypodiopsida</taxon>
        <taxon>Polypodiidae</taxon>
        <taxon>Polypodiales</taxon>
        <taxon>Pteridineae</taxon>
        <taxon>Pteridaceae</taxon>
        <taxon>Vittarioideae</taxon>
        <taxon>Adiantum</taxon>
    </lineage>
</organism>
<dbReference type="Proteomes" id="UP000886520">
    <property type="component" value="Chromosome 24"/>
</dbReference>
<feature type="chain" id="PRO_5039590270" description="Secreted protein" evidence="1">
    <location>
        <begin position="20"/>
        <end position="81"/>
    </location>
</feature>
<reference evidence="2" key="1">
    <citation type="submission" date="2021-01" db="EMBL/GenBank/DDBJ databases">
        <title>Adiantum capillus-veneris genome.</title>
        <authorList>
            <person name="Fang Y."/>
            <person name="Liao Q."/>
        </authorList>
    </citation>
    <scope>NUCLEOTIDE SEQUENCE</scope>
    <source>
        <strain evidence="2">H3</strain>
        <tissue evidence="2">Leaf</tissue>
    </source>
</reference>
<evidence type="ECO:0008006" key="4">
    <source>
        <dbReference type="Google" id="ProtNLM"/>
    </source>
</evidence>
<feature type="signal peptide" evidence="1">
    <location>
        <begin position="1"/>
        <end position="19"/>
    </location>
</feature>
<gene>
    <name evidence="2" type="ORF">GOP47_0024374</name>
</gene>
<protein>
    <recommendedName>
        <fullName evidence="4">Secreted protein</fullName>
    </recommendedName>
</protein>
<evidence type="ECO:0000256" key="1">
    <source>
        <dbReference type="SAM" id="SignalP"/>
    </source>
</evidence>
<proteinExistence type="predicted"/>
<evidence type="ECO:0000313" key="2">
    <source>
        <dbReference type="EMBL" id="KAI5059954.1"/>
    </source>
</evidence>
<comment type="caution">
    <text evidence="2">The sequence shown here is derived from an EMBL/GenBank/DDBJ whole genome shotgun (WGS) entry which is preliminary data.</text>
</comment>
<accession>A0A9D4U3Z1</accession>
<name>A0A9D4U3Z1_ADICA</name>